<reference evidence="1" key="2">
    <citation type="submission" date="2021-02" db="EMBL/GenBank/DDBJ databases">
        <title>Aspergillus puulaauensis MK2 genome sequence.</title>
        <authorList>
            <person name="Futagami T."/>
            <person name="Mori K."/>
            <person name="Kadooka C."/>
            <person name="Tanaka T."/>
        </authorList>
    </citation>
    <scope>NUCLEOTIDE SEQUENCE</scope>
    <source>
        <strain evidence="1">MK2</strain>
    </source>
</reference>
<dbReference type="Proteomes" id="UP000654913">
    <property type="component" value="Chromosome 6"/>
</dbReference>
<accession>A0A7R8AR89</accession>
<proteinExistence type="predicted"/>
<dbReference type="EMBL" id="AP024448">
    <property type="protein sequence ID" value="BCS27837.1"/>
    <property type="molecule type" value="Genomic_DNA"/>
</dbReference>
<organism evidence="1 2">
    <name type="scientific">Aspergillus puulaauensis</name>
    <dbReference type="NCBI Taxonomy" id="1220207"/>
    <lineage>
        <taxon>Eukaryota</taxon>
        <taxon>Fungi</taxon>
        <taxon>Dikarya</taxon>
        <taxon>Ascomycota</taxon>
        <taxon>Pezizomycotina</taxon>
        <taxon>Eurotiomycetes</taxon>
        <taxon>Eurotiomycetidae</taxon>
        <taxon>Eurotiales</taxon>
        <taxon>Aspergillaceae</taxon>
        <taxon>Aspergillus</taxon>
    </lineage>
</organism>
<dbReference type="RefSeq" id="XP_041560031.1">
    <property type="nucleotide sequence ID" value="XM_041694174.1"/>
</dbReference>
<dbReference type="AlphaFoldDB" id="A0A7R8AR89"/>
<dbReference type="KEGG" id="apuu:APUU_60885A"/>
<evidence type="ECO:0000313" key="1">
    <source>
        <dbReference type="EMBL" id="BCS27837.1"/>
    </source>
</evidence>
<protein>
    <submittedName>
        <fullName evidence="1">Uncharacterized protein</fullName>
    </submittedName>
</protein>
<name>A0A7R8AR89_9EURO</name>
<dbReference type="OrthoDB" id="10583111at2759"/>
<dbReference type="GeneID" id="64977842"/>
<sequence>MSSTEILNPSPTEASYASPVLSLTTAGDPVRHKRTNGSSVNRVCSGGFEEEDLRAGGPNLCEAPCCSGEIPKASRFYNELCVKDDHSNAIRALADQSHIAVSDISFVERHSLCVPSDEVVPVLTALLTTRRHNPTHRG</sequence>
<reference evidence="1" key="1">
    <citation type="submission" date="2021-01" db="EMBL/GenBank/DDBJ databases">
        <authorList>
            <consortium name="Aspergillus puulaauensis MK2 genome sequencing consortium"/>
            <person name="Kazuki M."/>
            <person name="Futagami T."/>
        </authorList>
    </citation>
    <scope>NUCLEOTIDE SEQUENCE</scope>
    <source>
        <strain evidence="1">MK2</strain>
    </source>
</reference>
<evidence type="ECO:0000313" key="2">
    <source>
        <dbReference type="Proteomes" id="UP000654913"/>
    </source>
</evidence>
<keyword evidence="2" id="KW-1185">Reference proteome</keyword>
<gene>
    <name evidence="1" type="ORF">APUU_60885A</name>
</gene>